<dbReference type="PANTHER" id="PTHR43162:SF1">
    <property type="entry name" value="PRESTALK A DIFFERENTIATION PROTEIN A"/>
    <property type="match status" value="1"/>
</dbReference>
<protein>
    <submittedName>
        <fullName evidence="2">Uncharacterized protein YbjT (DUF2867 family)</fullName>
    </submittedName>
</protein>
<dbReference type="Proteomes" id="UP000572680">
    <property type="component" value="Unassembled WGS sequence"/>
</dbReference>
<proteinExistence type="predicted"/>
<dbReference type="PANTHER" id="PTHR43162">
    <property type="match status" value="1"/>
</dbReference>
<name>A0A7W3LLT1_ACTNM</name>
<dbReference type="InterPro" id="IPR016040">
    <property type="entry name" value="NAD(P)-bd_dom"/>
</dbReference>
<accession>A0A7W3LLT1</accession>
<evidence type="ECO:0000259" key="1">
    <source>
        <dbReference type="Pfam" id="PF13460"/>
    </source>
</evidence>
<dbReference type="Gene3D" id="3.40.50.720">
    <property type="entry name" value="NAD(P)-binding Rossmann-like Domain"/>
    <property type="match status" value="1"/>
</dbReference>
<dbReference type="RefSeq" id="WP_182842892.1">
    <property type="nucleotide sequence ID" value="NZ_BAAALP010000002.1"/>
</dbReference>
<feature type="domain" description="NAD(P)-binding" evidence="1">
    <location>
        <begin position="6"/>
        <end position="176"/>
    </location>
</feature>
<dbReference type="InterPro" id="IPR051604">
    <property type="entry name" value="Ergot_Alk_Oxidoreductase"/>
</dbReference>
<dbReference type="SUPFAM" id="SSF51735">
    <property type="entry name" value="NAD(P)-binding Rossmann-fold domains"/>
    <property type="match status" value="1"/>
</dbReference>
<dbReference type="Gene3D" id="3.90.25.10">
    <property type="entry name" value="UDP-galactose 4-epimerase, domain 1"/>
    <property type="match status" value="1"/>
</dbReference>
<gene>
    <name evidence="2" type="ORF">HNR61_002092</name>
</gene>
<dbReference type="Pfam" id="PF13460">
    <property type="entry name" value="NAD_binding_10"/>
    <property type="match status" value="1"/>
</dbReference>
<reference evidence="2 3" key="1">
    <citation type="submission" date="2020-08" db="EMBL/GenBank/DDBJ databases">
        <title>Genomic Encyclopedia of Type Strains, Phase IV (KMG-IV): sequencing the most valuable type-strain genomes for metagenomic binning, comparative biology and taxonomic classification.</title>
        <authorList>
            <person name="Goeker M."/>
        </authorList>
    </citation>
    <scope>NUCLEOTIDE SEQUENCE [LARGE SCALE GENOMIC DNA]</scope>
    <source>
        <strain evidence="2 3">DSM 44197</strain>
    </source>
</reference>
<evidence type="ECO:0000313" key="3">
    <source>
        <dbReference type="Proteomes" id="UP000572680"/>
    </source>
</evidence>
<organism evidence="2 3">
    <name type="scientific">Actinomadura namibiensis</name>
    <dbReference type="NCBI Taxonomy" id="182080"/>
    <lineage>
        <taxon>Bacteria</taxon>
        <taxon>Bacillati</taxon>
        <taxon>Actinomycetota</taxon>
        <taxon>Actinomycetes</taxon>
        <taxon>Streptosporangiales</taxon>
        <taxon>Thermomonosporaceae</taxon>
        <taxon>Actinomadura</taxon>
    </lineage>
</organism>
<keyword evidence="3" id="KW-1185">Reference proteome</keyword>
<dbReference type="EMBL" id="JACJIA010000002">
    <property type="protein sequence ID" value="MBA8950479.1"/>
    <property type="molecule type" value="Genomic_DNA"/>
</dbReference>
<dbReference type="AlphaFoldDB" id="A0A7W3LLT1"/>
<comment type="caution">
    <text evidence="2">The sequence shown here is derived from an EMBL/GenBank/DDBJ whole genome shotgun (WGS) entry which is preliminary data.</text>
</comment>
<sequence>MILVTGASGNVGRPLVDLLLRDGVPVRALTRDPAAAGLPAGADVVAGDLATIEAALPGVEAVFLVWPMPTADAAPAVVEAVAAHARRVVLLSSAAVLDGVGTDDNVIGRLHAGLEAPIAASGLEWTFLRPWGFATNTLAWAEEIRAHGTVSDIHGRVAASLIHERDIAAVAARALTGDGHAGAAYELTGPDLLTQVEQARIIGEAIGRPVRWREISRAEAHTRKVAAGFPPEFADVMLDGFAALAERPGRVTSAVEEVTGVPARTFRQWAADHAADFR</sequence>
<evidence type="ECO:0000313" key="2">
    <source>
        <dbReference type="EMBL" id="MBA8950479.1"/>
    </source>
</evidence>
<dbReference type="InterPro" id="IPR036291">
    <property type="entry name" value="NAD(P)-bd_dom_sf"/>
</dbReference>